<evidence type="ECO:0000313" key="3">
    <source>
        <dbReference type="EMBL" id="HIV03623.1"/>
    </source>
</evidence>
<keyword evidence="1" id="KW-0812">Transmembrane</keyword>
<keyword evidence="1" id="KW-1133">Transmembrane helix</keyword>
<comment type="caution">
    <text evidence="3">The sequence shown here is derived from an EMBL/GenBank/DDBJ whole genome shotgun (WGS) entry which is preliminary data.</text>
</comment>
<dbReference type="Pfam" id="PF09822">
    <property type="entry name" value="ABC_transp_aux"/>
    <property type="match status" value="1"/>
</dbReference>
<sequence>MRKKSSLFSLKDFRGVRFFGRLNRAAQALLALTLLVGLNYVAAQPSFCLRWDLDFENRRGLWPETRAQLNELAKRAPADVSPENPWVRLIVTLQPPAAGTPAEEADAISMLRKQVLRLVDDFKYEARQTRRPDWIRFETADLVKNTRLSRELEKYGVLPPTTAIVALSRTGCRTVTAEELIKLSPGESGTEPVIDGFRGEEAVMSAVLGVTEESAPNVYFLTGNGELDIDSSSRSFGLSSFAQALRSRYIAAKTLDLSVAPDVPADAALVVIADPRVPISPQTEEKLARYLRDRNGRVLAMIGPGTDSGLDNLLFDWGLQMQDVFVVENSPLCRLYDGNFAVRRYPARPHKTAEILVALSLPVVSSQFRAVEADLGAKEDRTRTITPLFFSSAGTDPSTGAPTSWGERDYRSAPYRFDTLRGDVDGPVPLGAVSERTAGSRLGVSIPGGRLVVIGSGDIASNAQIENGGNKPFLMNTVNWLIDRDVMLNIPPRPISQFRLKATPPDLAHVGWNFLFFPAGFALFGLLVFYWRKRP</sequence>
<organism evidence="3 4">
    <name type="scientific">Candidatus Spyradosoma merdigallinarum</name>
    <dbReference type="NCBI Taxonomy" id="2840950"/>
    <lineage>
        <taxon>Bacteria</taxon>
        <taxon>Pseudomonadati</taxon>
        <taxon>Verrucomicrobiota</taxon>
        <taxon>Opitutia</taxon>
        <taxon>Opitutia incertae sedis</taxon>
        <taxon>Candidatus Spyradosoma</taxon>
    </lineage>
</organism>
<proteinExistence type="predicted"/>
<feature type="domain" description="ABC-type uncharacterised transport system" evidence="2">
    <location>
        <begin position="216"/>
        <end position="476"/>
    </location>
</feature>
<accession>A0A9D1T0B7</accession>
<dbReference type="AlphaFoldDB" id="A0A9D1T0B7"/>
<name>A0A9D1T0B7_9BACT</name>
<feature type="transmembrane region" description="Helical" evidence="1">
    <location>
        <begin position="510"/>
        <end position="531"/>
    </location>
</feature>
<evidence type="ECO:0000256" key="1">
    <source>
        <dbReference type="SAM" id="Phobius"/>
    </source>
</evidence>
<reference evidence="3" key="1">
    <citation type="submission" date="2020-10" db="EMBL/GenBank/DDBJ databases">
        <authorList>
            <person name="Gilroy R."/>
        </authorList>
    </citation>
    <scope>NUCLEOTIDE SEQUENCE</scope>
    <source>
        <strain evidence="3">10669</strain>
    </source>
</reference>
<dbReference type="InterPro" id="IPR019196">
    <property type="entry name" value="ABC_transp_unknown"/>
</dbReference>
<protein>
    <submittedName>
        <fullName evidence="3">Gldg family protein</fullName>
    </submittedName>
</protein>
<dbReference type="EMBL" id="DVOG01000016">
    <property type="protein sequence ID" value="HIV03623.1"/>
    <property type="molecule type" value="Genomic_DNA"/>
</dbReference>
<evidence type="ECO:0000259" key="2">
    <source>
        <dbReference type="Pfam" id="PF09822"/>
    </source>
</evidence>
<reference evidence="3" key="2">
    <citation type="journal article" date="2021" name="PeerJ">
        <title>Extensive microbial diversity within the chicken gut microbiome revealed by metagenomics and culture.</title>
        <authorList>
            <person name="Gilroy R."/>
            <person name="Ravi A."/>
            <person name="Getino M."/>
            <person name="Pursley I."/>
            <person name="Horton D.L."/>
            <person name="Alikhan N.F."/>
            <person name="Baker D."/>
            <person name="Gharbi K."/>
            <person name="Hall N."/>
            <person name="Watson M."/>
            <person name="Adriaenssens E.M."/>
            <person name="Foster-Nyarko E."/>
            <person name="Jarju S."/>
            <person name="Secka A."/>
            <person name="Antonio M."/>
            <person name="Oren A."/>
            <person name="Chaudhuri R.R."/>
            <person name="La Ragione R."/>
            <person name="Hildebrand F."/>
            <person name="Pallen M.J."/>
        </authorList>
    </citation>
    <scope>NUCLEOTIDE SEQUENCE</scope>
    <source>
        <strain evidence="3">10669</strain>
    </source>
</reference>
<keyword evidence="1" id="KW-0472">Membrane</keyword>
<dbReference type="Proteomes" id="UP000886812">
    <property type="component" value="Unassembled WGS sequence"/>
</dbReference>
<evidence type="ECO:0000313" key="4">
    <source>
        <dbReference type="Proteomes" id="UP000886812"/>
    </source>
</evidence>
<gene>
    <name evidence="3" type="ORF">IAC75_00525</name>
</gene>